<dbReference type="HOGENOM" id="CLU_060077_0_6_9"/>
<dbReference type="STRING" id="1235802.C823_03387"/>
<dbReference type="Pfam" id="PF13411">
    <property type="entry name" value="MerR_1"/>
    <property type="match status" value="1"/>
</dbReference>
<dbReference type="SMART" id="SM00422">
    <property type="entry name" value="HTH_MERR"/>
    <property type="match status" value="1"/>
</dbReference>
<keyword evidence="7" id="KW-1185">Reference proteome</keyword>
<dbReference type="PANTHER" id="PTHR30204">
    <property type="entry name" value="REDOX-CYCLING DRUG-SENSING TRANSCRIPTIONAL ACTIVATOR SOXR"/>
    <property type="match status" value="1"/>
</dbReference>
<evidence type="ECO:0000313" key="7">
    <source>
        <dbReference type="Proteomes" id="UP000012589"/>
    </source>
</evidence>
<dbReference type="InterPro" id="IPR036244">
    <property type="entry name" value="TipA-like_antibiotic-bd"/>
</dbReference>
<dbReference type="GO" id="GO:0003700">
    <property type="term" value="F:DNA-binding transcription factor activity"/>
    <property type="evidence" value="ECO:0007669"/>
    <property type="project" value="InterPro"/>
</dbReference>
<dbReference type="EMBL" id="AQFT01000100">
    <property type="protein sequence ID" value="EMZ24123.1"/>
    <property type="molecule type" value="Genomic_DNA"/>
</dbReference>
<evidence type="ECO:0000256" key="3">
    <source>
        <dbReference type="ARBA" id="ARBA00023159"/>
    </source>
</evidence>
<proteinExistence type="predicted"/>
<dbReference type="PANTHER" id="PTHR30204:SF90">
    <property type="entry name" value="HTH-TYPE TRANSCRIPTIONAL ACTIVATOR MTA"/>
    <property type="match status" value="1"/>
</dbReference>
<dbReference type="Gene3D" id="1.10.490.50">
    <property type="entry name" value="Antibiotic binding domain of TipA-like multidrug resistance regulators"/>
    <property type="match status" value="1"/>
</dbReference>
<dbReference type="CDD" id="cd01106">
    <property type="entry name" value="HTH_TipAL-Mta"/>
    <property type="match status" value="1"/>
</dbReference>
<dbReference type="InterPro" id="IPR009061">
    <property type="entry name" value="DNA-bd_dom_put_sf"/>
</dbReference>
<keyword evidence="1" id="KW-0805">Transcription regulation</keyword>
<evidence type="ECO:0000256" key="1">
    <source>
        <dbReference type="ARBA" id="ARBA00023015"/>
    </source>
</evidence>
<dbReference type="Proteomes" id="UP000012589">
    <property type="component" value="Unassembled WGS sequence"/>
</dbReference>
<reference evidence="6 7" key="1">
    <citation type="journal article" date="2014" name="Genome Announc.">
        <title>Draft genome sequences of the altered schaedler flora, a defined bacterial community from gnotobiotic mice.</title>
        <authorList>
            <person name="Wannemuehler M.J."/>
            <person name="Overstreet A.M."/>
            <person name="Ward D.V."/>
            <person name="Phillips G.J."/>
        </authorList>
    </citation>
    <scope>NUCLEOTIDE SEQUENCE [LARGE SCALE GENOMIC DNA]</scope>
    <source>
        <strain evidence="6 7">ASF492</strain>
    </source>
</reference>
<dbReference type="Gene3D" id="1.10.1660.10">
    <property type="match status" value="1"/>
</dbReference>
<organism evidence="6 7">
    <name type="scientific">Eubacterium plexicaudatum ASF492</name>
    <dbReference type="NCBI Taxonomy" id="1235802"/>
    <lineage>
        <taxon>Bacteria</taxon>
        <taxon>Bacillati</taxon>
        <taxon>Bacillota</taxon>
        <taxon>Clostridia</taxon>
        <taxon>Eubacteriales</taxon>
        <taxon>Eubacteriaceae</taxon>
        <taxon>Eubacterium</taxon>
    </lineage>
</organism>
<gene>
    <name evidence="6" type="ORF">C823_03387</name>
</gene>
<dbReference type="GO" id="GO:0003677">
    <property type="term" value="F:DNA binding"/>
    <property type="evidence" value="ECO:0007669"/>
    <property type="project" value="UniProtKB-KW"/>
</dbReference>
<keyword evidence="2" id="KW-0238">DNA-binding</keyword>
<dbReference type="PROSITE" id="PS50937">
    <property type="entry name" value="HTH_MERR_2"/>
    <property type="match status" value="1"/>
</dbReference>
<dbReference type="eggNOG" id="COG0789">
    <property type="taxonomic scope" value="Bacteria"/>
</dbReference>
<sequence length="241" mass="27432">MRTVHEVSRLTGVSIRALHHYDKIGLLHPAQISDAGYRLYDDTDLERLQCILFFKELQFSLKEIRQMLDSPDFDYGSALKQQIILLEMKMERLQNLLDLARGIQTIGVKHMDFTVFDTKKMDEYKQQAKESWGHMKAYQEYEEKSKGRTKEVERNIGIGLMTVFSEFGAKKEANPADEEVQKLVKKLQDYISEHYYTCSKEILASLGKMYAAGGSMTENIDAVGGSGTAEFACAAIQVYCG</sequence>
<evidence type="ECO:0000256" key="2">
    <source>
        <dbReference type="ARBA" id="ARBA00023125"/>
    </source>
</evidence>
<dbReference type="PRINTS" id="PR00040">
    <property type="entry name" value="HTHMERR"/>
</dbReference>
<keyword evidence="4" id="KW-0804">Transcription</keyword>
<name>N2ACD4_9FIRM</name>
<dbReference type="InterPro" id="IPR012925">
    <property type="entry name" value="TipAS_dom"/>
</dbReference>
<dbReference type="AlphaFoldDB" id="N2ACD4"/>
<dbReference type="SUPFAM" id="SSF46955">
    <property type="entry name" value="Putative DNA-binding domain"/>
    <property type="match status" value="1"/>
</dbReference>
<dbReference type="Pfam" id="PF07739">
    <property type="entry name" value="TipAS"/>
    <property type="match status" value="1"/>
</dbReference>
<dbReference type="OrthoDB" id="9814833at2"/>
<evidence type="ECO:0000259" key="5">
    <source>
        <dbReference type="PROSITE" id="PS50937"/>
    </source>
</evidence>
<dbReference type="SUPFAM" id="SSF89082">
    <property type="entry name" value="Antibiotic binding domain of TipA-like multidrug resistance regulators"/>
    <property type="match status" value="1"/>
</dbReference>
<dbReference type="InterPro" id="IPR000551">
    <property type="entry name" value="MerR-type_HTH_dom"/>
</dbReference>
<accession>N2ACD4</accession>
<protein>
    <recommendedName>
        <fullName evidence="5">HTH merR-type domain-containing protein</fullName>
    </recommendedName>
</protein>
<evidence type="ECO:0000313" key="6">
    <source>
        <dbReference type="EMBL" id="EMZ24123.1"/>
    </source>
</evidence>
<feature type="domain" description="HTH merR-type" evidence="5">
    <location>
        <begin position="1"/>
        <end position="70"/>
    </location>
</feature>
<comment type="caution">
    <text evidence="6">The sequence shown here is derived from an EMBL/GenBank/DDBJ whole genome shotgun (WGS) entry which is preliminary data.</text>
</comment>
<dbReference type="InterPro" id="IPR047057">
    <property type="entry name" value="MerR_fam"/>
</dbReference>
<evidence type="ECO:0000256" key="4">
    <source>
        <dbReference type="ARBA" id="ARBA00023163"/>
    </source>
</evidence>
<dbReference type="PATRIC" id="fig|1235802.3.peg.3577"/>
<keyword evidence="3" id="KW-0010">Activator</keyword>